<evidence type="ECO:0000256" key="2">
    <source>
        <dbReference type="ARBA" id="ARBA00023043"/>
    </source>
</evidence>
<keyword evidence="2 3" id="KW-0040">ANK repeat</keyword>
<feature type="repeat" description="ANK" evidence="3">
    <location>
        <begin position="78"/>
        <end position="117"/>
    </location>
</feature>
<keyword evidence="1" id="KW-0677">Repeat</keyword>
<reference evidence="4 5" key="1">
    <citation type="journal article" date="2024" name="IMA Fungus">
        <title>IMA Genome - F19 : A genome assembly and annotation guide to empower mycologists, including annotated draft genome sequences of Ceratocystis pirilliformis, Diaporthe australafricana, Fusarium ophioides, Paecilomyces lecythidis, and Sporothrix stenoceras.</title>
        <authorList>
            <person name="Aylward J."/>
            <person name="Wilson A.M."/>
            <person name="Visagie C.M."/>
            <person name="Spraker J."/>
            <person name="Barnes I."/>
            <person name="Buitendag C."/>
            <person name="Ceriani C."/>
            <person name="Del Mar Angel L."/>
            <person name="du Plessis D."/>
            <person name="Fuchs T."/>
            <person name="Gasser K."/>
            <person name="Kramer D."/>
            <person name="Li W."/>
            <person name="Munsamy K."/>
            <person name="Piso A."/>
            <person name="Price J.L."/>
            <person name="Sonnekus B."/>
            <person name="Thomas C."/>
            <person name="van der Nest A."/>
            <person name="van Dijk A."/>
            <person name="van Heerden A."/>
            <person name="van Vuuren N."/>
            <person name="Yilmaz N."/>
            <person name="Duong T.A."/>
            <person name="van der Merwe N.A."/>
            <person name="Wingfield M.J."/>
            <person name="Wingfield B.D."/>
        </authorList>
    </citation>
    <scope>NUCLEOTIDE SEQUENCE [LARGE SCALE GENOMIC DNA]</scope>
    <source>
        <strain evidence="4 5">CMW 18300</strain>
    </source>
</reference>
<keyword evidence="5" id="KW-1185">Reference proteome</keyword>
<feature type="repeat" description="ANK" evidence="3">
    <location>
        <begin position="190"/>
        <end position="216"/>
    </location>
</feature>
<dbReference type="Gene3D" id="1.25.40.20">
    <property type="entry name" value="Ankyrin repeat-containing domain"/>
    <property type="match status" value="1"/>
</dbReference>
<dbReference type="PANTHER" id="PTHR46680">
    <property type="entry name" value="NF-KAPPA-B INHIBITOR ALPHA"/>
    <property type="match status" value="1"/>
</dbReference>
<proteinExistence type="predicted"/>
<evidence type="ECO:0000313" key="5">
    <source>
        <dbReference type="Proteomes" id="UP001583177"/>
    </source>
</evidence>
<evidence type="ECO:0000256" key="1">
    <source>
        <dbReference type="ARBA" id="ARBA00022737"/>
    </source>
</evidence>
<dbReference type="InterPro" id="IPR051070">
    <property type="entry name" value="NF-kappa-B_inhibitor"/>
</dbReference>
<dbReference type="Pfam" id="PF12796">
    <property type="entry name" value="Ank_2"/>
    <property type="match status" value="1"/>
</dbReference>
<dbReference type="Proteomes" id="UP001583177">
    <property type="component" value="Unassembled WGS sequence"/>
</dbReference>
<dbReference type="Pfam" id="PF00023">
    <property type="entry name" value="Ank"/>
    <property type="match status" value="1"/>
</dbReference>
<dbReference type="InterPro" id="IPR002110">
    <property type="entry name" value="Ankyrin_rpt"/>
</dbReference>
<name>A0ABR3W1E3_9PEZI</name>
<dbReference type="PROSITE" id="PS50297">
    <property type="entry name" value="ANK_REP_REGION"/>
    <property type="match status" value="2"/>
</dbReference>
<dbReference type="InterPro" id="IPR036770">
    <property type="entry name" value="Ankyrin_rpt-contain_sf"/>
</dbReference>
<evidence type="ECO:0000313" key="4">
    <source>
        <dbReference type="EMBL" id="KAL1850470.1"/>
    </source>
</evidence>
<evidence type="ECO:0000256" key="3">
    <source>
        <dbReference type="PROSITE-ProRule" id="PRU00023"/>
    </source>
</evidence>
<sequence>METGSDVGSIFPDHDSTVLAMAVLGGDAAQVESMVNFGAKVSAEHHWILYQACLQGRDMLRALLHKSRDNEEFHLPPNGESVLHLALRTPARRFGTEKADVVEFLVDKGADPFQQDKLGETALHILAAMPADEEIELLKALLDDSEPILCLNQQNTYGDTALVIAVTSYNIDAARALLEVGADPNVKGEYGNTAYQYAYQQGNSEMLELLYHFGADTLDFMDL</sequence>
<dbReference type="PANTHER" id="PTHR46680:SF3">
    <property type="entry name" value="NF-KAPPA-B INHIBITOR CACTUS"/>
    <property type="match status" value="1"/>
</dbReference>
<accession>A0ABR3W1E3</accession>
<dbReference type="PROSITE" id="PS50088">
    <property type="entry name" value="ANK_REPEAT"/>
    <property type="match status" value="3"/>
</dbReference>
<organism evidence="4 5">
    <name type="scientific">Diaporthe australafricana</name>
    <dbReference type="NCBI Taxonomy" id="127596"/>
    <lineage>
        <taxon>Eukaryota</taxon>
        <taxon>Fungi</taxon>
        <taxon>Dikarya</taxon>
        <taxon>Ascomycota</taxon>
        <taxon>Pezizomycotina</taxon>
        <taxon>Sordariomycetes</taxon>
        <taxon>Sordariomycetidae</taxon>
        <taxon>Diaporthales</taxon>
        <taxon>Diaporthaceae</taxon>
        <taxon>Diaporthe</taxon>
    </lineage>
</organism>
<comment type="caution">
    <text evidence="4">The sequence shown here is derived from an EMBL/GenBank/DDBJ whole genome shotgun (WGS) entry which is preliminary data.</text>
</comment>
<dbReference type="SUPFAM" id="SSF48403">
    <property type="entry name" value="Ankyrin repeat"/>
    <property type="match status" value="1"/>
</dbReference>
<gene>
    <name evidence="4" type="ORF">Daus18300_012884</name>
</gene>
<feature type="repeat" description="ANK" evidence="3">
    <location>
        <begin position="157"/>
        <end position="189"/>
    </location>
</feature>
<protein>
    <submittedName>
        <fullName evidence="4">Uncharacterized protein</fullName>
    </submittedName>
</protein>
<dbReference type="SMART" id="SM00248">
    <property type="entry name" value="ANK"/>
    <property type="match status" value="5"/>
</dbReference>
<dbReference type="EMBL" id="JAWRVE010000185">
    <property type="protein sequence ID" value="KAL1850470.1"/>
    <property type="molecule type" value="Genomic_DNA"/>
</dbReference>